<evidence type="ECO:0000256" key="1">
    <source>
        <dbReference type="ARBA" id="ARBA00022679"/>
    </source>
</evidence>
<evidence type="ECO:0000313" key="5">
    <source>
        <dbReference type="EMBL" id="KAG5280607.1"/>
    </source>
</evidence>
<reference evidence="5" key="1">
    <citation type="submission" date="2020-10" db="EMBL/GenBank/DDBJ databases">
        <title>Chromosome-scale genome assembly of the Allis shad, Alosa alosa.</title>
        <authorList>
            <person name="Margot Z."/>
            <person name="Christophe K."/>
            <person name="Cabau C."/>
            <person name="Louis A."/>
            <person name="Berthelot C."/>
            <person name="Parey E."/>
            <person name="Roest Crollius H."/>
            <person name="Montfort J."/>
            <person name="Robinson-Rechavi M."/>
            <person name="Bucao C."/>
            <person name="Bouchez O."/>
            <person name="Gislard M."/>
            <person name="Lluch J."/>
            <person name="Milhes M."/>
            <person name="Lampietro C."/>
            <person name="Lopez Roques C."/>
            <person name="Donnadieu C."/>
            <person name="Braasch I."/>
            <person name="Desvignes T."/>
            <person name="Postlethwait J."/>
            <person name="Bobe J."/>
            <person name="Guiguen Y."/>
        </authorList>
    </citation>
    <scope>NUCLEOTIDE SEQUENCE</scope>
    <source>
        <strain evidence="5">M-15738</strain>
        <tissue evidence="5">Blood</tissue>
    </source>
</reference>
<keyword evidence="6" id="KW-1185">Reference proteome</keyword>
<dbReference type="AlphaFoldDB" id="A0AAV6H3D9"/>
<evidence type="ECO:0000313" key="6">
    <source>
        <dbReference type="Proteomes" id="UP000823561"/>
    </source>
</evidence>
<keyword evidence="1" id="KW-0808">Transferase</keyword>
<feature type="domain" description="HECT" evidence="4">
    <location>
        <begin position="1"/>
        <end position="36"/>
    </location>
</feature>
<comment type="caution">
    <text evidence="5">The sequence shown here is derived from an EMBL/GenBank/DDBJ whole genome shotgun (WGS) entry which is preliminary data.</text>
</comment>
<accession>A0AAV6H3D9</accession>
<name>A0AAV6H3D9_9TELE</name>
<organism evidence="5 6">
    <name type="scientific">Alosa alosa</name>
    <name type="common">allis shad</name>
    <dbReference type="NCBI Taxonomy" id="278164"/>
    <lineage>
        <taxon>Eukaryota</taxon>
        <taxon>Metazoa</taxon>
        <taxon>Chordata</taxon>
        <taxon>Craniata</taxon>
        <taxon>Vertebrata</taxon>
        <taxon>Euteleostomi</taxon>
        <taxon>Actinopterygii</taxon>
        <taxon>Neopterygii</taxon>
        <taxon>Teleostei</taxon>
        <taxon>Clupei</taxon>
        <taxon>Clupeiformes</taxon>
        <taxon>Clupeoidei</taxon>
        <taxon>Clupeidae</taxon>
        <taxon>Alosa</taxon>
    </lineage>
</organism>
<comment type="caution">
    <text evidence="3">Lacks conserved residue(s) required for the propagation of feature annotation.</text>
</comment>
<dbReference type="EMBL" id="JADWDJ010000005">
    <property type="protein sequence ID" value="KAG5280607.1"/>
    <property type="molecule type" value="Genomic_DNA"/>
</dbReference>
<dbReference type="InterPro" id="IPR000569">
    <property type="entry name" value="HECT_dom"/>
</dbReference>
<dbReference type="SUPFAM" id="SSF56204">
    <property type="entry name" value="Hect, E3 ligase catalytic domain"/>
    <property type="match status" value="1"/>
</dbReference>
<dbReference type="Proteomes" id="UP000823561">
    <property type="component" value="Chromosome 5"/>
</dbReference>
<dbReference type="Gene3D" id="3.90.1750.10">
    <property type="entry name" value="Hect, E3 ligase catalytic domains"/>
    <property type="match status" value="1"/>
</dbReference>
<dbReference type="InterPro" id="IPR035983">
    <property type="entry name" value="Hect_E3_ubiquitin_ligase"/>
</dbReference>
<gene>
    <name evidence="5" type="ORF">AALO_G00062030</name>
</gene>
<dbReference type="GO" id="GO:0004842">
    <property type="term" value="F:ubiquitin-protein transferase activity"/>
    <property type="evidence" value="ECO:0007669"/>
    <property type="project" value="InterPro"/>
</dbReference>
<evidence type="ECO:0000259" key="4">
    <source>
        <dbReference type="PROSITE" id="PS50237"/>
    </source>
</evidence>
<dbReference type="PROSITE" id="PS50237">
    <property type="entry name" value="HECT"/>
    <property type="match status" value="1"/>
</dbReference>
<sequence length="258" mass="28664">MARLDVIFVDGEDNAEGAVDGGGPTREYLLILIKSIHQSCIFEGPETEKRLTLDTLALKKKTYQQIARMISVCVIHGGVAPGFFSDRLYGQLCRTRTPPATLEEVSDVSFKEKLLKIKDARTVQEAKAAVEEAEDCLAIVGACRSISTLRQRDALVQAAVDYFVEGRLHVALQQFEVGLNTLGLLEAMREHTDLFYNMFVENPSLLKAADLSTLFKIQYSPPGTWAGELETQNICYWRDLLIDIEGKPLKIGDPLGDQ</sequence>
<evidence type="ECO:0000256" key="3">
    <source>
        <dbReference type="PROSITE-ProRule" id="PRU00104"/>
    </source>
</evidence>
<evidence type="ECO:0000256" key="2">
    <source>
        <dbReference type="ARBA" id="ARBA00022786"/>
    </source>
</evidence>
<protein>
    <recommendedName>
        <fullName evidence="4">HECT domain-containing protein</fullName>
    </recommendedName>
</protein>
<keyword evidence="2 3" id="KW-0833">Ubl conjugation pathway</keyword>
<proteinExistence type="predicted"/>